<name>A0A1M5IH02_STRHI</name>
<dbReference type="SUPFAM" id="SSF51735">
    <property type="entry name" value="NAD(P)-binding Rossmann-fold domains"/>
    <property type="match status" value="1"/>
</dbReference>
<dbReference type="EMBL" id="FQVN01000007">
    <property type="protein sequence ID" value="SHG27618.1"/>
    <property type="molecule type" value="Genomic_DNA"/>
</dbReference>
<evidence type="ECO:0000313" key="3">
    <source>
        <dbReference type="EMBL" id="SHG27618.1"/>
    </source>
</evidence>
<dbReference type="AlphaFoldDB" id="A0A1M5IH02"/>
<dbReference type="Gene3D" id="3.40.50.720">
    <property type="entry name" value="NAD(P)-binding Rossmann-like Domain"/>
    <property type="match status" value="2"/>
</dbReference>
<gene>
    <name evidence="3" type="ORF">SAMN05444320_107283</name>
</gene>
<accession>A0A1M5IH02</accession>
<dbReference type="InterPro" id="IPR013120">
    <property type="entry name" value="FAR_NAD-bd"/>
</dbReference>
<keyword evidence="4" id="KW-1185">Reference proteome</keyword>
<reference evidence="3 4" key="1">
    <citation type="submission" date="2016-11" db="EMBL/GenBank/DDBJ databases">
        <authorList>
            <person name="Jaros S."/>
            <person name="Januszkiewicz K."/>
            <person name="Wedrychowicz H."/>
        </authorList>
    </citation>
    <scope>NUCLEOTIDE SEQUENCE [LARGE SCALE GENOMIC DNA]</scope>
    <source>
        <strain evidence="3 4">DSM 44523</strain>
    </source>
</reference>
<dbReference type="Pfam" id="PF07993">
    <property type="entry name" value="NAD_binding_4"/>
    <property type="match status" value="2"/>
</dbReference>
<feature type="domain" description="Thioester reductase (TE)" evidence="2">
    <location>
        <begin position="40"/>
        <end position="82"/>
    </location>
</feature>
<dbReference type="InterPro" id="IPR036291">
    <property type="entry name" value="NAD(P)-bd_dom_sf"/>
</dbReference>
<dbReference type="STRING" id="2017.SAMN05444320_107283"/>
<evidence type="ECO:0000259" key="2">
    <source>
        <dbReference type="Pfam" id="PF07993"/>
    </source>
</evidence>
<sequence>MARHLPGPRRRPRQRSLPTTGDTSRPRPTGSPVPPRELLLTGATGFLEASLVDHPASVAVRAHCLVRAPDRESAQHRIAEALAVPADLSDLRTAYAQTKWVSEHLVAQAAARGLPATICRPGETAGVSTAGAWNTGSLL</sequence>
<feature type="compositionally biased region" description="Basic residues" evidence="1">
    <location>
        <begin position="1"/>
        <end position="14"/>
    </location>
</feature>
<evidence type="ECO:0000313" key="4">
    <source>
        <dbReference type="Proteomes" id="UP000184501"/>
    </source>
</evidence>
<feature type="domain" description="Thioester reductase (TE)" evidence="2">
    <location>
        <begin position="86"/>
        <end position="136"/>
    </location>
</feature>
<feature type="region of interest" description="Disordered" evidence="1">
    <location>
        <begin position="1"/>
        <end position="38"/>
    </location>
</feature>
<evidence type="ECO:0000256" key="1">
    <source>
        <dbReference type="SAM" id="MobiDB-lite"/>
    </source>
</evidence>
<organism evidence="3 4">
    <name type="scientific">Streptoalloteichus hindustanus</name>
    <dbReference type="NCBI Taxonomy" id="2017"/>
    <lineage>
        <taxon>Bacteria</taxon>
        <taxon>Bacillati</taxon>
        <taxon>Actinomycetota</taxon>
        <taxon>Actinomycetes</taxon>
        <taxon>Pseudonocardiales</taxon>
        <taxon>Pseudonocardiaceae</taxon>
        <taxon>Streptoalloteichus</taxon>
    </lineage>
</organism>
<protein>
    <submittedName>
        <fullName evidence="3">Male sterility protein</fullName>
    </submittedName>
</protein>
<proteinExistence type="predicted"/>
<dbReference type="Proteomes" id="UP000184501">
    <property type="component" value="Unassembled WGS sequence"/>
</dbReference>